<reference evidence="1 2" key="2">
    <citation type="journal article" date="2016" name="Genome Announc.">
        <title>Complete Genome Sequence of Sphingopyxis terrae Strain 203-1 (NBRC 111660), a Polyethylene Glycol Degrader.</title>
        <authorList>
            <person name="Ohtsubo Y."/>
            <person name="Nonoyama S."/>
            <person name="Nagata Y."/>
            <person name="Numata M."/>
            <person name="Tsuchikane K."/>
            <person name="Hosoyama A."/>
            <person name="Yamazoe A."/>
            <person name="Tsuda M."/>
            <person name="Fujita N."/>
            <person name="Kawai F."/>
        </authorList>
    </citation>
    <scope>NUCLEOTIDE SEQUENCE [LARGE SCALE GENOMIC DNA]</scope>
    <source>
        <strain evidence="1 2">203-1</strain>
    </source>
</reference>
<reference evidence="2" key="1">
    <citation type="submission" date="2015-11" db="EMBL/GenBank/DDBJ databases">
        <title>Complete genome sequence of a polyethylene glycol-degrading strain Sphingopyxis terrae strain 203-1 (NBRC 15098).</title>
        <authorList>
            <person name="Yoshiyuki O."/>
            <person name="Shouta N."/>
            <person name="Nagata Y."/>
            <person name="Numata M."/>
            <person name="Tsuchikane K."/>
            <person name="Hosoyama A."/>
            <person name="Yamazoe A."/>
            <person name="Tsuda M."/>
            <person name="Fujita N."/>
            <person name="Kawai F."/>
        </authorList>
    </citation>
    <scope>NUCLEOTIDE SEQUENCE [LARGE SCALE GENOMIC DNA]</scope>
    <source>
        <strain evidence="2">203-1</strain>
    </source>
</reference>
<evidence type="ECO:0000313" key="2">
    <source>
        <dbReference type="Proteomes" id="UP000076234"/>
    </source>
</evidence>
<dbReference type="EMBL" id="CP013342">
    <property type="protein sequence ID" value="AMU94101.1"/>
    <property type="molecule type" value="Genomic_DNA"/>
</dbReference>
<proteinExistence type="predicted"/>
<evidence type="ECO:0000313" key="1">
    <source>
        <dbReference type="EMBL" id="AMU94101.1"/>
    </source>
</evidence>
<gene>
    <name evidence="1" type="ORF">AOA14_05720</name>
</gene>
<accession>A0A142VWJ3</accession>
<dbReference type="KEGG" id="ster:AOA14_05720"/>
<protein>
    <submittedName>
        <fullName evidence="1">Uncharacterized protein</fullName>
    </submittedName>
</protein>
<dbReference type="Proteomes" id="UP000076234">
    <property type="component" value="Chromosome"/>
</dbReference>
<dbReference type="AlphaFoldDB" id="A0A142VWJ3"/>
<dbReference type="RefSeq" id="WP_062901110.1">
    <property type="nucleotide sequence ID" value="NZ_CP013342.1"/>
</dbReference>
<sequence>MFPLYDCRRGGAIAGALRGGADGRAMAGARVERTRTRFGRDGGWWHEMALRCRCLFGDG</sequence>
<organism evidence="1 2">
    <name type="scientific">Sphingopyxis terrae subsp. terrae NBRC 15098</name>
    <dbReference type="NCBI Taxonomy" id="1219058"/>
    <lineage>
        <taxon>Bacteria</taxon>
        <taxon>Pseudomonadati</taxon>
        <taxon>Pseudomonadota</taxon>
        <taxon>Alphaproteobacteria</taxon>
        <taxon>Sphingomonadales</taxon>
        <taxon>Sphingomonadaceae</taxon>
        <taxon>Sphingopyxis</taxon>
    </lineage>
</organism>
<name>A0A142VWJ3_9SPHN</name>